<dbReference type="OrthoDB" id="1667760at2759"/>
<evidence type="ECO:0000313" key="5">
    <source>
        <dbReference type="EMBL" id="KAF2075678.1"/>
    </source>
</evidence>
<sequence>MENKDKCYVKFCVLGAPQTGKSSIIERYVDDLFVPSHHPYANIGVQFRTKNIDFGEKICVVQMWDHCHPIDIFIVGSKCDLQSKRVIGREEAIEYANQHASQYFEVSSKDNINIQQKFDELASKYFDSQLNDPLYQQHPLPQQRPPPSRWSCSMQ</sequence>
<dbReference type="SMART" id="SM00173">
    <property type="entry name" value="RAS"/>
    <property type="match status" value="1"/>
</dbReference>
<keyword evidence="1" id="KW-0547">Nucleotide-binding</keyword>
<dbReference type="InterPro" id="IPR050227">
    <property type="entry name" value="Rab"/>
</dbReference>
<accession>A0A8J4PVE6</accession>
<comment type="caution">
    <text evidence="5">The sequence shown here is derived from an EMBL/GenBank/DDBJ whole genome shotgun (WGS) entry which is preliminary data.</text>
</comment>
<keyword evidence="6" id="KW-1185">Reference proteome</keyword>
<evidence type="ECO:0000313" key="6">
    <source>
        <dbReference type="Proteomes" id="UP000695562"/>
    </source>
</evidence>
<organism evidence="5 6">
    <name type="scientific">Polysphondylium violaceum</name>
    <dbReference type="NCBI Taxonomy" id="133409"/>
    <lineage>
        <taxon>Eukaryota</taxon>
        <taxon>Amoebozoa</taxon>
        <taxon>Evosea</taxon>
        <taxon>Eumycetozoa</taxon>
        <taxon>Dictyostelia</taxon>
        <taxon>Dictyosteliales</taxon>
        <taxon>Dictyosteliaceae</taxon>
        <taxon>Polysphondylium</taxon>
    </lineage>
</organism>
<evidence type="ECO:0008006" key="7">
    <source>
        <dbReference type="Google" id="ProtNLM"/>
    </source>
</evidence>
<dbReference type="Pfam" id="PF00071">
    <property type="entry name" value="Ras"/>
    <property type="match status" value="2"/>
</dbReference>
<protein>
    <recommendedName>
        <fullName evidence="7">Rab GTPase</fullName>
    </recommendedName>
</protein>
<name>A0A8J4PVE6_9MYCE</name>
<dbReference type="GO" id="GO:0003924">
    <property type="term" value="F:GTPase activity"/>
    <property type="evidence" value="ECO:0007669"/>
    <property type="project" value="InterPro"/>
</dbReference>
<dbReference type="SUPFAM" id="SSF52540">
    <property type="entry name" value="P-loop containing nucleoside triphosphate hydrolases"/>
    <property type="match status" value="1"/>
</dbReference>
<evidence type="ECO:0000256" key="1">
    <source>
        <dbReference type="ARBA" id="ARBA00022741"/>
    </source>
</evidence>
<dbReference type="GO" id="GO:0005525">
    <property type="term" value="F:GTP binding"/>
    <property type="evidence" value="ECO:0007669"/>
    <property type="project" value="UniProtKB-KW"/>
</dbReference>
<dbReference type="CDD" id="cd00154">
    <property type="entry name" value="Rab"/>
    <property type="match status" value="1"/>
</dbReference>
<dbReference type="PROSITE" id="PS51419">
    <property type="entry name" value="RAB"/>
    <property type="match status" value="1"/>
</dbReference>
<proteinExistence type="predicted"/>
<dbReference type="SMART" id="SM00175">
    <property type="entry name" value="RAB"/>
    <property type="match status" value="1"/>
</dbReference>
<gene>
    <name evidence="5" type="ORF">CYY_002991</name>
</gene>
<dbReference type="PANTHER" id="PTHR47977">
    <property type="entry name" value="RAS-RELATED PROTEIN RAB"/>
    <property type="match status" value="1"/>
</dbReference>
<feature type="region of interest" description="Disordered" evidence="4">
    <location>
        <begin position="136"/>
        <end position="155"/>
    </location>
</feature>
<dbReference type="Gene3D" id="3.40.50.300">
    <property type="entry name" value="P-loop containing nucleotide triphosphate hydrolases"/>
    <property type="match status" value="2"/>
</dbReference>
<dbReference type="InterPro" id="IPR001806">
    <property type="entry name" value="Small_GTPase"/>
</dbReference>
<evidence type="ECO:0000256" key="3">
    <source>
        <dbReference type="ARBA" id="ARBA00023288"/>
    </source>
</evidence>
<keyword evidence="3" id="KW-0449">Lipoprotein</keyword>
<keyword evidence="2" id="KW-0342">GTP-binding</keyword>
<evidence type="ECO:0000256" key="2">
    <source>
        <dbReference type="ARBA" id="ARBA00023134"/>
    </source>
</evidence>
<dbReference type="AlphaFoldDB" id="A0A8J4PVE6"/>
<reference evidence="5" key="1">
    <citation type="submission" date="2020-01" db="EMBL/GenBank/DDBJ databases">
        <title>Development of genomics and gene disruption for Polysphondylium violaceum indicates a role for the polyketide synthase stlB in stalk morphogenesis.</title>
        <authorList>
            <person name="Narita B."/>
            <person name="Kawabe Y."/>
            <person name="Kin K."/>
            <person name="Saito T."/>
            <person name="Gibbs R."/>
            <person name="Kuspa A."/>
            <person name="Muzny D."/>
            <person name="Queller D."/>
            <person name="Richards S."/>
            <person name="Strassman J."/>
            <person name="Sucgang R."/>
            <person name="Worley K."/>
            <person name="Schaap P."/>
        </authorList>
    </citation>
    <scope>NUCLEOTIDE SEQUENCE</scope>
    <source>
        <strain evidence="5">QSvi11</strain>
    </source>
</reference>
<dbReference type="InterPro" id="IPR027417">
    <property type="entry name" value="P-loop_NTPase"/>
</dbReference>
<dbReference type="EMBL" id="AJWJ01000089">
    <property type="protein sequence ID" value="KAF2075678.1"/>
    <property type="molecule type" value="Genomic_DNA"/>
</dbReference>
<dbReference type="Proteomes" id="UP000695562">
    <property type="component" value="Unassembled WGS sequence"/>
</dbReference>
<evidence type="ECO:0000256" key="4">
    <source>
        <dbReference type="SAM" id="MobiDB-lite"/>
    </source>
</evidence>